<dbReference type="GO" id="GO:0005524">
    <property type="term" value="F:ATP binding"/>
    <property type="evidence" value="ECO:0007669"/>
    <property type="project" value="InterPro"/>
</dbReference>
<sequence length="203" mass="22890">VLQEGVTIDESEKAKESHKNLEKEFEPLTTWLKETGLKDLIEKAVVSQRLVKSPSALVASSYGWSGNMERIMKSQAYAKAKDPSQDFYATQKKTFEINPRHPVVKELLRRVVEDKEDQKAKDTALLLFETATLRSGYSLKDQVGFAERIESVLRQSLDLAADAQIEAEPVIEETEEADEASEESTTEDSAKEETKVEEEHSEL</sequence>
<evidence type="ECO:0000256" key="2">
    <source>
        <dbReference type="ARBA" id="ARBA00023186"/>
    </source>
</evidence>
<dbReference type="Proteomes" id="UP000230423">
    <property type="component" value="Unassembled WGS sequence"/>
</dbReference>
<dbReference type="FunFam" id="1.20.120.790:FF:000003">
    <property type="entry name" value="Heat shock protein 90"/>
    <property type="match status" value="1"/>
</dbReference>
<feature type="compositionally biased region" description="Basic and acidic residues" evidence="3">
    <location>
        <begin position="188"/>
        <end position="203"/>
    </location>
</feature>
<dbReference type="GO" id="GO:0051082">
    <property type="term" value="F:unfolded protein binding"/>
    <property type="evidence" value="ECO:0007669"/>
    <property type="project" value="InterPro"/>
</dbReference>
<feature type="region of interest" description="Disordered" evidence="3">
    <location>
        <begin position="164"/>
        <end position="203"/>
    </location>
</feature>
<evidence type="ECO:0000313" key="5">
    <source>
        <dbReference type="Proteomes" id="UP000230423"/>
    </source>
</evidence>
<accession>A0A2G9T3Z3</accession>
<keyword evidence="5" id="KW-1185">Reference proteome</keyword>
<evidence type="ECO:0000256" key="3">
    <source>
        <dbReference type="SAM" id="MobiDB-lite"/>
    </source>
</evidence>
<reference evidence="4 5" key="1">
    <citation type="submission" date="2015-09" db="EMBL/GenBank/DDBJ databases">
        <title>Draft genome of the parasitic nematode Teladorsagia circumcincta isolate WARC Sus (inbred).</title>
        <authorList>
            <person name="Mitreva M."/>
        </authorList>
    </citation>
    <scope>NUCLEOTIDE SEQUENCE [LARGE SCALE GENOMIC DNA]</scope>
    <source>
        <strain evidence="4 5">S</strain>
    </source>
</reference>
<feature type="non-terminal residue" evidence="4">
    <location>
        <position position="1"/>
    </location>
</feature>
<dbReference type="PANTHER" id="PTHR11528">
    <property type="entry name" value="HEAT SHOCK PROTEIN 90 FAMILY MEMBER"/>
    <property type="match status" value="1"/>
</dbReference>
<dbReference type="Gene3D" id="1.20.120.790">
    <property type="entry name" value="Heat shock protein 90, C-terminal domain"/>
    <property type="match status" value="1"/>
</dbReference>
<protein>
    <submittedName>
        <fullName evidence="4">Hsp90 protein</fullName>
    </submittedName>
</protein>
<dbReference type="InterPro" id="IPR001404">
    <property type="entry name" value="Hsp90_fam"/>
</dbReference>
<evidence type="ECO:0000256" key="1">
    <source>
        <dbReference type="ARBA" id="ARBA00008239"/>
    </source>
</evidence>
<comment type="similarity">
    <text evidence="1">Belongs to the heat shock protein 90 family.</text>
</comment>
<gene>
    <name evidence="4" type="ORF">TELCIR_26023</name>
</gene>
<dbReference type="SUPFAM" id="SSF110942">
    <property type="entry name" value="HSP90 C-terminal domain"/>
    <property type="match status" value="1"/>
</dbReference>
<dbReference type="Pfam" id="PF00183">
    <property type="entry name" value="HSP90"/>
    <property type="match status" value="1"/>
</dbReference>
<proteinExistence type="inferred from homology"/>
<dbReference type="GO" id="GO:0140662">
    <property type="term" value="F:ATP-dependent protein folding chaperone"/>
    <property type="evidence" value="ECO:0007669"/>
    <property type="project" value="InterPro"/>
</dbReference>
<dbReference type="GO" id="GO:0016887">
    <property type="term" value="F:ATP hydrolysis activity"/>
    <property type="evidence" value="ECO:0007669"/>
    <property type="project" value="InterPro"/>
</dbReference>
<name>A0A2G9T3Z3_TELCI</name>
<dbReference type="InterPro" id="IPR037196">
    <property type="entry name" value="HSP90_C"/>
</dbReference>
<keyword evidence="2" id="KW-0143">Chaperone</keyword>
<evidence type="ECO:0000313" key="4">
    <source>
        <dbReference type="EMBL" id="PIO52669.1"/>
    </source>
</evidence>
<organism evidence="4 5">
    <name type="scientific">Teladorsagia circumcincta</name>
    <name type="common">Brown stomach worm</name>
    <name type="synonym">Ostertagia circumcincta</name>
    <dbReference type="NCBI Taxonomy" id="45464"/>
    <lineage>
        <taxon>Eukaryota</taxon>
        <taxon>Metazoa</taxon>
        <taxon>Ecdysozoa</taxon>
        <taxon>Nematoda</taxon>
        <taxon>Chromadorea</taxon>
        <taxon>Rhabditida</taxon>
        <taxon>Rhabditina</taxon>
        <taxon>Rhabditomorpha</taxon>
        <taxon>Strongyloidea</taxon>
        <taxon>Trichostrongylidae</taxon>
        <taxon>Teladorsagia</taxon>
    </lineage>
</organism>
<dbReference type="EMBL" id="KZ427607">
    <property type="protein sequence ID" value="PIO52669.1"/>
    <property type="molecule type" value="Genomic_DNA"/>
</dbReference>
<feature type="compositionally biased region" description="Acidic residues" evidence="3">
    <location>
        <begin position="169"/>
        <end position="186"/>
    </location>
</feature>
<dbReference type="OrthoDB" id="5426351at2759"/>
<dbReference type="AlphaFoldDB" id="A0A2G9T3Z3"/>